<proteinExistence type="predicted"/>
<dbReference type="Pfam" id="PF01266">
    <property type="entry name" value="DAO"/>
    <property type="match status" value="1"/>
</dbReference>
<evidence type="ECO:0000313" key="3">
    <source>
        <dbReference type="EMBL" id="TCD71440.1"/>
    </source>
</evidence>
<feature type="region of interest" description="Disordered" evidence="1">
    <location>
        <begin position="442"/>
        <end position="491"/>
    </location>
</feature>
<dbReference type="PANTHER" id="PTHR13847:SF213">
    <property type="entry name" value="DEPENDENT OXIDOREDUCTASE, PUTATIVE-RELATED"/>
    <property type="match status" value="1"/>
</dbReference>
<dbReference type="Gene3D" id="3.30.9.10">
    <property type="entry name" value="D-Amino Acid Oxidase, subunit A, domain 2"/>
    <property type="match status" value="1"/>
</dbReference>
<dbReference type="SUPFAM" id="SSF51905">
    <property type="entry name" value="FAD/NAD(P)-binding domain"/>
    <property type="match status" value="1"/>
</dbReference>
<name>A0A4R0RRB9_9APHY</name>
<protein>
    <recommendedName>
        <fullName evidence="2">FAD dependent oxidoreductase domain-containing protein</fullName>
    </recommendedName>
</protein>
<dbReference type="PANTHER" id="PTHR13847">
    <property type="entry name" value="SARCOSINE DEHYDROGENASE-RELATED"/>
    <property type="match status" value="1"/>
</dbReference>
<organism evidence="3 4">
    <name type="scientific">Steccherinum ochraceum</name>
    <dbReference type="NCBI Taxonomy" id="92696"/>
    <lineage>
        <taxon>Eukaryota</taxon>
        <taxon>Fungi</taxon>
        <taxon>Dikarya</taxon>
        <taxon>Basidiomycota</taxon>
        <taxon>Agaricomycotina</taxon>
        <taxon>Agaricomycetes</taxon>
        <taxon>Polyporales</taxon>
        <taxon>Steccherinaceae</taxon>
        <taxon>Steccherinum</taxon>
    </lineage>
</organism>
<comment type="caution">
    <text evidence="3">The sequence shown here is derived from an EMBL/GenBank/DDBJ whole genome shotgun (WGS) entry which is preliminary data.</text>
</comment>
<dbReference type="STRING" id="92696.A0A4R0RRB9"/>
<feature type="compositionally biased region" description="Low complexity" evidence="1">
    <location>
        <begin position="457"/>
        <end position="470"/>
    </location>
</feature>
<dbReference type="Gene3D" id="3.50.50.60">
    <property type="entry name" value="FAD/NAD(P)-binding domain"/>
    <property type="match status" value="1"/>
</dbReference>
<dbReference type="Proteomes" id="UP000292702">
    <property type="component" value="Unassembled WGS sequence"/>
</dbReference>
<dbReference type="OrthoDB" id="429143at2759"/>
<feature type="domain" description="FAD dependent oxidoreductase" evidence="2">
    <location>
        <begin position="63"/>
        <end position="521"/>
    </location>
</feature>
<dbReference type="InterPro" id="IPR036188">
    <property type="entry name" value="FAD/NAD-bd_sf"/>
</dbReference>
<dbReference type="GO" id="GO:0005737">
    <property type="term" value="C:cytoplasm"/>
    <property type="evidence" value="ECO:0007669"/>
    <property type="project" value="TreeGrafter"/>
</dbReference>
<keyword evidence="4" id="KW-1185">Reference proteome</keyword>
<dbReference type="EMBL" id="RWJN01000006">
    <property type="protein sequence ID" value="TCD71440.1"/>
    <property type="molecule type" value="Genomic_DNA"/>
</dbReference>
<evidence type="ECO:0000256" key="1">
    <source>
        <dbReference type="SAM" id="MobiDB-lite"/>
    </source>
</evidence>
<dbReference type="AlphaFoldDB" id="A0A4R0RRB9"/>
<reference evidence="3 4" key="1">
    <citation type="submission" date="2018-11" db="EMBL/GenBank/DDBJ databases">
        <title>Genome assembly of Steccherinum ochraceum LE-BIN_3174, the white-rot fungus of the Steccherinaceae family (The Residual Polyporoid clade, Polyporales, Basidiomycota).</title>
        <authorList>
            <person name="Fedorova T.V."/>
            <person name="Glazunova O.A."/>
            <person name="Landesman E.O."/>
            <person name="Moiseenko K.V."/>
            <person name="Psurtseva N.V."/>
            <person name="Savinova O.S."/>
            <person name="Shakhova N.V."/>
            <person name="Tyazhelova T.V."/>
            <person name="Vasina D.V."/>
        </authorList>
    </citation>
    <scope>NUCLEOTIDE SEQUENCE [LARGE SCALE GENOMIC DNA]</scope>
    <source>
        <strain evidence="3 4">LE-BIN_3174</strain>
    </source>
</reference>
<dbReference type="InterPro" id="IPR006076">
    <property type="entry name" value="FAD-dep_OxRdtase"/>
</dbReference>
<evidence type="ECO:0000313" key="4">
    <source>
        <dbReference type="Proteomes" id="UP000292702"/>
    </source>
</evidence>
<accession>A0A4R0RRB9</accession>
<evidence type="ECO:0000259" key="2">
    <source>
        <dbReference type="Pfam" id="PF01266"/>
    </source>
</evidence>
<gene>
    <name evidence="3" type="ORF">EIP91_010146</name>
</gene>
<sequence>MGNFISRTKLVVGGAYILNQLLSAVSKRIKETPGLPVSNPTLSFWTVPRAKISSSGDIPDHADVAVIGSGITGTSFAYNALKLDSSLKVVMLEARDVCSGATGRNGGHVNPPLYQDYARLKETFGLDTAKKMIRFRLSHIREFLTIAGLEDIIEHSQCRETDNLDIYFSEDTYAEVKESLEAWKAEMPEEAKSWVAVDGEESSKLFGLSSEVAGCIHGDGGAMHPYRFVTALQARLLERHTNFTIATQTPCTSITAPTRDRPFYTLMTPNGSITATHIIHATNGWSSHLLTPMREKIIPTRGTMTAQRPGTSLKAHTLNGLRSYVFNSGASGYDYLTQLPTGEHELMFGGGALSNLVTGAMEDIACADDSRYSISTAAHVSGSLPFLFGLGNWGEEKEPETEVNINDEDERVQWSKGRTKSVWSGILGFSADGFPWVGRLPPKVSGRAEPPSPSTRSVLSKSATDSKSSSYTYEKLAESNSGLEPSVSRPHTAKPGEWIAAGYTGEGMPQAWMSAKALAYMVLDREDEIVEWFPENLRVTEERWKKADFADLIMRRVG</sequence>